<accession>A0A840P2H8</accession>
<dbReference type="InterPro" id="IPR036390">
    <property type="entry name" value="WH_DNA-bd_sf"/>
</dbReference>
<organism evidence="5 6">
    <name type="scientific">Thermocatellispora tengchongensis</name>
    <dbReference type="NCBI Taxonomy" id="1073253"/>
    <lineage>
        <taxon>Bacteria</taxon>
        <taxon>Bacillati</taxon>
        <taxon>Actinomycetota</taxon>
        <taxon>Actinomycetes</taxon>
        <taxon>Streptosporangiales</taxon>
        <taxon>Streptosporangiaceae</taxon>
        <taxon>Thermocatellispora</taxon>
    </lineage>
</organism>
<dbReference type="PANTHER" id="PTHR44846">
    <property type="entry name" value="MANNOSYL-D-GLYCERATE TRANSPORT/METABOLISM SYSTEM REPRESSOR MNGR-RELATED"/>
    <property type="match status" value="1"/>
</dbReference>
<dbReference type="AlphaFoldDB" id="A0A840P2H8"/>
<dbReference type="PROSITE" id="PS50949">
    <property type="entry name" value="HTH_GNTR"/>
    <property type="match status" value="2"/>
</dbReference>
<keyword evidence="2 5" id="KW-0238">DNA-binding</keyword>
<dbReference type="Gene3D" id="1.10.10.10">
    <property type="entry name" value="Winged helix-like DNA-binding domain superfamily/Winged helix DNA-binding domain"/>
    <property type="match status" value="2"/>
</dbReference>
<dbReference type="GO" id="GO:0045892">
    <property type="term" value="P:negative regulation of DNA-templated transcription"/>
    <property type="evidence" value="ECO:0007669"/>
    <property type="project" value="TreeGrafter"/>
</dbReference>
<dbReference type="Proteomes" id="UP000578449">
    <property type="component" value="Unassembled WGS sequence"/>
</dbReference>
<keyword evidence="3" id="KW-0804">Transcription</keyword>
<evidence type="ECO:0000313" key="5">
    <source>
        <dbReference type="EMBL" id="MBB5133189.1"/>
    </source>
</evidence>
<keyword evidence="1" id="KW-0805">Transcription regulation</keyword>
<gene>
    <name evidence="5" type="ORF">HNP84_002910</name>
</gene>
<dbReference type="InterPro" id="IPR036388">
    <property type="entry name" value="WH-like_DNA-bd_sf"/>
</dbReference>
<dbReference type="CDD" id="cd07377">
    <property type="entry name" value="WHTH_GntR"/>
    <property type="match status" value="2"/>
</dbReference>
<protein>
    <submittedName>
        <fullName evidence="5">DNA-binding GntR family transcriptional regulator</fullName>
    </submittedName>
</protein>
<dbReference type="GO" id="GO:0003677">
    <property type="term" value="F:DNA binding"/>
    <property type="evidence" value="ECO:0007669"/>
    <property type="project" value="UniProtKB-KW"/>
</dbReference>
<feature type="domain" description="HTH gntR-type" evidence="4">
    <location>
        <begin position="8"/>
        <end position="76"/>
    </location>
</feature>
<evidence type="ECO:0000256" key="1">
    <source>
        <dbReference type="ARBA" id="ARBA00023015"/>
    </source>
</evidence>
<proteinExistence type="predicted"/>
<dbReference type="SUPFAM" id="SSF46785">
    <property type="entry name" value="Winged helix' DNA-binding domain"/>
    <property type="match status" value="2"/>
</dbReference>
<keyword evidence="6" id="KW-1185">Reference proteome</keyword>
<evidence type="ECO:0000313" key="6">
    <source>
        <dbReference type="Proteomes" id="UP000578449"/>
    </source>
</evidence>
<reference evidence="5 6" key="1">
    <citation type="submission" date="2020-08" db="EMBL/GenBank/DDBJ databases">
        <title>Genomic Encyclopedia of Type Strains, Phase IV (KMG-IV): sequencing the most valuable type-strain genomes for metagenomic binning, comparative biology and taxonomic classification.</title>
        <authorList>
            <person name="Goeker M."/>
        </authorList>
    </citation>
    <scope>NUCLEOTIDE SEQUENCE [LARGE SCALE GENOMIC DNA]</scope>
    <source>
        <strain evidence="5 6">DSM 45615</strain>
    </source>
</reference>
<dbReference type="RefSeq" id="WP_185050132.1">
    <property type="nucleotide sequence ID" value="NZ_BAABIX010000010.1"/>
</dbReference>
<dbReference type="PANTHER" id="PTHR44846:SF1">
    <property type="entry name" value="MANNOSYL-D-GLYCERATE TRANSPORT_METABOLISM SYSTEM REPRESSOR MNGR-RELATED"/>
    <property type="match status" value="1"/>
</dbReference>
<name>A0A840P2H8_9ACTN</name>
<dbReference type="GO" id="GO:0003700">
    <property type="term" value="F:DNA-binding transcription factor activity"/>
    <property type="evidence" value="ECO:0007669"/>
    <property type="project" value="InterPro"/>
</dbReference>
<sequence length="164" mass="18287">MLDRYGPVPLYRQIADVVCARIKSGELRPGDPIPSEVELSAEFGVARTTARRVARDLRDQGLVFTVQGEGTFVGDAGIPRGRRTIPLYQHIAARLAERIQKGEFPTNRAIPSEKKLMDEYGATKVTIRSAVRHLRDQGWVFTVAHRGTYVADPAQWPAPPENRP</sequence>
<dbReference type="Pfam" id="PF00392">
    <property type="entry name" value="GntR"/>
    <property type="match status" value="2"/>
</dbReference>
<evidence type="ECO:0000256" key="2">
    <source>
        <dbReference type="ARBA" id="ARBA00023125"/>
    </source>
</evidence>
<feature type="domain" description="HTH gntR-type" evidence="4">
    <location>
        <begin position="85"/>
        <end position="153"/>
    </location>
</feature>
<evidence type="ECO:0000259" key="4">
    <source>
        <dbReference type="PROSITE" id="PS50949"/>
    </source>
</evidence>
<dbReference type="InterPro" id="IPR000524">
    <property type="entry name" value="Tscrpt_reg_HTH_GntR"/>
</dbReference>
<evidence type="ECO:0000256" key="3">
    <source>
        <dbReference type="ARBA" id="ARBA00023163"/>
    </source>
</evidence>
<dbReference type="EMBL" id="JACHGN010000005">
    <property type="protein sequence ID" value="MBB5133189.1"/>
    <property type="molecule type" value="Genomic_DNA"/>
</dbReference>
<comment type="caution">
    <text evidence="5">The sequence shown here is derived from an EMBL/GenBank/DDBJ whole genome shotgun (WGS) entry which is preliminary data.</text>
</comment>
<dbReference type="PRINTS" id="PR00035">
    <property type="entry name" value="HTHGNTR"/>
</dbReference>
<dbReference type="SMART" id="SM00345">
    <property type="entry name" value="HTH_GNTR"/>
    <property type="match status" value="2"/>
</dbReference>
<dbReference type="InterPro" id="IPR050679">
    <property type="entry name" value="Bact_HTH_transcr_reg"/>
</dbReference>